<comment type="pathway">
    <text evidence="2">Carbohydrate metabolism; pentose and glucuronate interconversion.</text>
</comment>
<dbReference type="PANTHER" id="PTHR30068">
    <property type="entry name" value="URONATE ISOMERASE"/>
    <property type="match status" value="1"/>
</dbReference>
<evidence type="ECO:0000256" key="6">
    <source>
        <dbReference type="ARBA" id="ARBA00023235"/>
    </source>
</evidence>
<dbReference type="Gene3D" id="1.10.2020.10">
    <property type="entry name" value="uronate isomerase, domain 2, chain A"/>
    <property type="match status" value="1"/>
</dbReference>
<evidence type="ECO:0000256" key="2">
    <source>
        <dbReference type="ARBA" id="ARBA00004892"/>
    </source>
</evidence>
<dbReference type="InterPro" id="IPR003766">
    <property type="entry name" value="Uronate_isomerase"/>
</dbReference>
<sequence>MRAAPLRPHPDRLLPIDPGVRGLARRLYEEVAAAPILSPHGHVDAALLADDRPFPDPATLLITPDHYVLRLLHAVGVPLDALGRGPSPADPEEVWRAFCTHWDVFLGTPVRFWFETSLSEVFGVTEQPCAENADELYAHIDAQLQADAFRPRALFDRFRIEVLATTDDPAEDLEAHARLREDPTFRGRVLPTFRADRYMDPSVDGWASSLAALSEAAGVDAGSYAGLREALRRRREAFRAAGGTATDTGVVDAGSEPLNDADAERIHAAGLRGEVGAADAAAYRRNLLYRLAEMSAEDGLVMQLHPGVIRNHHRPTRERYGPDSGHDLPSVASFTGPLTPILRDFGVHETFRLVLFTVDETAFSREIGPLAGFYPSVYAGAPWWFLDTPDAITRFRRAVTDSAGFVKTSGFIDDTRAFCSIPARHDMSRRLDAGYLASLVAEHRLDEEHAFALARRLVDEIPRATFRL</sequence>
<dbReference type="Pfam" id="PF02614">
    <property type="entry name" value="UxaC"/>
    <property type="match status" value="1"/>
</dbReference>
<dbReference type="RefSeq" id="WP_231819318.1">
    <property type="nucleotide sequence ID" value="NZ_CP082781.1"/>
</dbReference>
<comment type="catalytic activity">
    <reaction evidence="1">
        <text>D-glucuronate = D-fructuronate</text>
        <dbReference type="Rhea" id="RHEA:13049"/>
        <dbReference type="ChEBI" id="CHEBI:58720"/>
        <dbReference type="ChEBI" id="CHEBI:59863"/>
        <dbReference type="EC" id="5.3.1.12"/>
    </reaction>
</comment>
<dbReference type="SUPFAM" id="SSF51556">
    <property type="entry name" value="Metallo-dependent hydrolases"/>
    <property type="match status" value="1"/>
</dbReference>
<evidence type="ECO:0000256" key="1">
    <source>
        <dbReference type="ARBA" id="ARBA00001165"/>
    </source>
</evidence>
<dbReference type="EC" id="5.3.1.12" evidence="4"/>
<accession>A0ABY3RNL8</accession>
<dbReference type="NCBIfam" id="NF002794">
    <property type="entry name" value="PRK02925.1"/>
    <property type="match status" value="1"/>
</dbReference>
<evidence type="ECO:0000313" key="7">
    <source>
        <dbReference type="EMBL" id="UGS25457.1"/>
    </source>
</evidence>
<organism evidence="7 8">
    <name type="scientific">Microbacterium resistens</name>
    <dbReference type="NCBI Taxonomy" id="156977"/>
    <lineage>
        <taxon>Bacteria</taxon>
        <taxon>Bacillati</taxon>
        <taxon>Actinomycetota</taxon>
        <taxon>Actinomycetes</taxon>
        <taxon>Micrococcales</taxon>
        <taxon>Microbacteriaceae</taxon>
        <taxon>Microbacterium</taxon>
    </lineage>
</organism>
<evidence type="ECO:0000256" key="4">
    <source>
        <dbReference type="ARBA" id="ARBA00012546"/>
    </source>
</evidence>
<protein>
    <recommendedName>
        <fullName evidence="5">Uronate isomerase</fullName>
        <ecNumber evidence="4">5.3.1.12</ecNumber>
    </recommendedName>
</protein>
<dbReference type="EMBL" id="CP082781">
    <property type="protein sequence ID" value="UGS25457.1"/>
    <property type="molecule type" value="Genomic_DNA"/>
</dbReference>
<proteinExistence type="inferred from homology"/>
<reference evidence="7 8" key="1">
    <citation type="submission" date="2023-01" db="EMBL/GenBank/DDBJ databases">
        <title>Characterization of estradiol degrading bacteria Microbacterium sp. MZT7 and reveal degrading genes through genome analysis.</title>
        <authorList>
            <person name="Hao P."/>
            <person name="Gao Y."/>
        </authorList>
    </citation>
    <scope>NUCLEOTIDE SEQUENCE [LARGE SCALE GENOMIC DNA]</scope>
    <source>
        <strain evidence="7 8">MZT7</strain>
    </source>
</reference>
<dbReference type="Proteomes" id="UP001199642">
    <property type="component" value="Chromosome"/>
</dbReference>
<dbReference type="GO" id="GO:0008880">
    <property type="term" value="F:glucuronate isomerase activity"/>
    <property type="evidence" value="ECO:0007669"/>
    <property type="project" value="UniProtKB-EC"/>
</dbReference>
<keyword evidence="8" id="KW-1185">Reference proteome</keyword>
<evidence type="ECO:0000256" key="3">
    <source>
        <dbReference type="ARBA" id="ARBA00008397"/>
    </source>
</evidence>
<dbReference type="Gene3D" id="3.20.20.140">
    <property type="entry name" value="Metal-dependent hydrolases"/>
    <property type="match status" value="1"/>
</dbReference>
<name>A0ABY3RNL8_9MICO</name>
<gene>
    <name evidence="7" type="primary">uxaC</name>
    <name evidence="7" type="ORF">K8F61_12300</name>
</gene>
<comment type="similarity">
    <text evidence="3">Belongs to the metallo-dependent hydrolases superfamily. Uronate isomerase family.</text>
</comment>
<keyword evidence="6 7" id="KW-0413">Isomerase</keyword>
<evidence type="ECO:0000313" key="8">
    <source>
        <dbReference type="Proteomes" id="UP001199642"/>
    </source>
</evidence>
<dbReference type="InterPro" id="IPR032466">
    <property type="entry name" value="Metal_Hydrolase"/>
</dbReference>
<evidence type="ECO:0000256" key="5">
    <source>
        <dbReference type="ARBA" id="ARBA00020555"/>
    </source>
</evidence>
<dbReference type="PANTHER" id="PTHR30068:SF4">
    <property type="entry name" value="URONATE ISOMERASE"/>
    <property type="match status" value="1"/>
</dbReference>